<evidence type="ECO:0000256" key="1">
    <source>
        <dbReference type="SAM" id="MobiDB-lite"/>
    </source>
</evidence>
<comment type="caution">
    <text evidence="3">The sequence shown here is derived from an EMBL/GenBank/DDBJ whole genome shotgun (WGS) entry which is preliminary data.</text>
</comment>
<dbReference type="AlphaFoldDB" id="A0A7D9IYG3"/>
<evidence type="ECO:0000259" key="2">
    <source>
        <dbReference type="Pfam" id="PF10545"/>
    </source>
</evidence>
<gene>
    <name evidence="3" type="ORF">PACLA_8A009144</name>
</gene>
<sequence length="230" mass="26256">MHDKTKQLWSFEETESLINFYHENQSLWNHNIADYHQDSNKDVLYDTLIKILDDKFSAEEIMSKWKELINFFKQEHVKASHKPSGSDTLSKAAKSRKLSKQQEQTEREEKKLELFAQAVNALKAPEPAPAPTQQPTGDNEAAVFANSVRLTLGKFTPRQFRRAKKCISDILYQIEESTDFENMASTSTPSYSENQGYSPASSSAQSMQYQQMALGSSQMPSYTPMSFSNF</sequence>
<proteinExistence type="predicted"/>
<organism evidence="3 4">
    <name type="scientific">Paramuricea clavata</name>
    <name type="common">Red gorgonian</name>
    <name type="synonym">Violescent sea-whip</name>
    <dbReference type="NCBI Taxonomy" id="317549"/>
    <lineage>
        <taxon>Eukaryota</taxon>
        <taxon>Metazoa</taxon>
        <taxon>Cnidaria</taxon>
        <taxon>Anthozoa</taxon>
        <taxon>Octocorallia</taxon>
        <taxon>Malacalcyonacea</taxon>
        <taxon>Plexauridae</taxon>
        <taxon>Paramuricea</taxon>
    </lineage>
</organism>
<name>A0A7D9IYG3_PARCT</name>
<protein>
    <recommendedName>
        <fullName evidence="2">MADF domain-containing protein</fullName>
    </recommendedName>
</protein>
<dbReference type="PANTHER" id="PTHR21505">
    <property type="entry name" value="MADF DOMAIN-CONTAINING PROTEIN-RELATED"/>
    <property type="match status" value="1"/>
</dbReference>
<evidence type="ECO:0000313" key="3">
    <source>
        <dbReference type="EMBL" id="CAB4016858.1"/>
    </source>
</evidence>
<evidence type="ECO:0000313" key="4">
    <source>
        <dbReference type="Proteomes" id="UP001152795"/>
    </source>
</evidence>
<reference evidence="3" key="1">
    <citation type="submission" date="2020-04" db="EMBL/GenBank/DDBJ databases">
        <authorList>
            <person name="Alioto T."/>
            <person name="Alioto T."/>
            <person name="Gomez Garrido J."/>
        </authorList>
    </citation>
    <scope>NUCLEOTIDE SEQUENCE</scope>
    <source>
        <strain evidence="3">A484AB</strain>
    </source>
</reference>
<keyword evidence="4" id="KW-1185">Reference proteome</keyword>
<dbReference type="OrthoDB" id="8775784at2759"/>
<dbReference type="Proteomes" id="UP001152795">
    <property type="component" value="Unassembled WGS sequence"/>
</dbReference>
<dbReference type="Pfam" id="PF10545">
    <property type="entry name" value="MADF_DNA_bdg"/>
    <property type="match status" value="1"/>
</dbReference>
<dbReference type="PANTHER" id="PTHR21505:SF12">
    <property type="entry name" value="MADF DOMAIN-CONTAINING PROTEIN-RELATED"/>
    <property type="match status" value="1"/>
</dbReference>
<feature type="region of interest" description="Disordered" evidence="1">
    <location>
        <begin position="80"/>
        <end position="109"/>
    </location>
</feature>
<feature type="domain" description="MADF" evidence="2">
    <location>
        <begin position="17"/>
        <end position="87"/>
    </location>
</feature>
<feature type="region of interest" description="Disordered" evidence="1">
    <location>
        <begin position="183"/>
        <end position="219"/>
    </location>
</feature>
<feature type="compositionally biased region" description="Polar residues" evidence="1">
    <location>
        <begin position="183"/>
        <end position="194"/>
    </location>
</feature>
<feature type="compositionally biased region" description="Low complexity" evidence="1">
    <location>
        <begin position="195"/>
        <end position="213"/>
    </location>
</feature>
<dbReference type="EMBL" id="CACRXK020009288">
    <property type="protein sequence ID" value="CAB4016858.1"/>
    <property type="molecule type" value="Genomic_DNA"/>
</dbReference>
<dbReference type="InterPro" id="IPR006578">
    <property type="entry name" value="MADF-dom"/>
</dbReference>
<accession>A0A7D9IYG3</accession>